<feature type="domain" description="Putative restriction endonuclease" evidence="2">
    <location>
        <begin position="108"/>
        <end position="166"/>
    </location>
</feature>
<evidence type="ECO:0000259" key="2">
    <source>
        <dbReference type="Pfam" id="PF05685"/>
    </source>
</evidence>
<dbReference type="PANTHER" id="PTHR36558">
    <property type="entry name" value="GLR1098 PROTEIN"/>
    <property type="match status" value="1"/>
</dbReference>
<organism evidence="3 4">
    <name type="scientific">Roseateles aquatilis</name>
    <dbReference type="NCBI Taxonomy" id="431061"/>
    <lineage>
        <taxon>Bacteria</taxon>
        <taxon>Pseudomonadati</taxon>
        <taxon>Pseudomonadota</taxon>
        <taxon>Betaproteobacteria</taxon>
        <taxon>Burkholderiales</taxon>
        <taxon>Sphaerotilaceae</taxon>
        <taxon>Roseateles</taxon>
    </lineage>
</organism>
<dbReference type="InterPro" id="IPR012296">
    <property type="entry name" value="Nuclease_put_TT1808"/>
</dbReference>
<dbReference type="CDD" id="cd06260">
    <property type="entry name" value="DUF820-like"/>
    <property type="match status" value="1"/>
</dbReference>
<dbReference type="Gene3D" id="3.90.1570.10">
    <property type="entry name" value="tt1808, chain A"/>
    <property type="match status" value="1"/>
</dbReference>
<comment type="caution">
    <text evidence="3">The sequence shown here is derived from an EMBL/GenBank/DDBJ whole genome shotgun (WGS) entry which is preliminary data.</text>
</comment>
<keyword evidence="4" id="KW-1185">Reference proteome</keyword>
<feature type="region of interest" description="Disordered" evidence="1">
    <location>
        <begin position="33"/>
        <end position="77"/>
    </location>
</feature>
<dbReference type="InterPro" id="IPR008538">
    <property type="entry name" value="Uma2"/>
</dbReference>
<accession>A0A246J7N1</accession>
<sequence>MPTAAANPRSAVTPTHVIDRPLVSIVSSLRSLGTCPRSSRRPAAMVRSEPDALRRPRPELGPENQSPSAIDRGQALPSMPIRVRHTTQRFAKNDHLLLEQARETFMTPEDYLVWEQLQDRKHEYMDGQVIAMSGADKRHVLVSVNLVSCLRRHLAETPCEVFNATCRSM</sequence>
<dbReference type="EMBL" id="NIOF01000007">
    <property type="protein sequence ID" value="OWQ88562.1"/>
    <property type="molecule type" value="Genomic_DNA"/>
</dbReference>
<name>A0A246J7N1_9BURK</name>
<dbReference type="InterPro" id="IPR011335">
    <property type="entry name" value="Restrct_endonuc-II-like"/>
</dbReference>
<evidence type="ECO:0000313" key="3">
    <source>
        <dbReference type="EMBL" id="OWQ88562.1"/>
    </source>
</evidence>
<dbReference type="Pfam" id="PF05685">
    <property type="entry name" value="Uma2"/>
    <property type="match status" value="1"/>
</dbReference>
<evidence type="ECO:0000256" key="1">
    <source>
        <dbReference type="SAM" id="MobiDB-lite"/>
    </source>
</evidence>
<gene>
    <name evidence="3" type="ORF">CDN99_17090</name>
</gene>
<dbReference type="SUPFAM" id="SSF52980">
    <property type="entry name" value="Restriction endonuclease-like"/>
    <property type="match status" value="1"/>
</dbReference>
<dbReference type="PANTHER" id="PTHR36558:SF1">
    <property type="entry name" value="RESTRICTION ENDONUCLEASE DOMAIN-CONTAINING PROTEIN-RELATED"/>
    <property type="match status" value="1"/>
</dbReference>
<proteinExistence type="predicted"/>
<reference evidence="3 4" key="1">
    <citation type="journal article" date="2008" name="Int. J. Syst. Evol. Microbiol.">
        <title>Description of Roseateles aquatilis sp. nov. and Roseateles terrae sp. nov., in the class Betaproteobacteria, and emended description of the genus Roseateles.</title>
        <authorList>
            <person name="Gomila M."/>
            <person name="Bowien B."/>
            <person name="Falsen E."/>
            <person name="Moore E.R."/>
            <person name="Lalucat J."/>
        </authorList>
    </citation>
    <scope>NUCLEOTIDE SEQUENCE [LARGE SCALE GENOMIC DNA]</scope>
    <source>
        <strain evidence="3 4">CCUG 48205</strain>
    </source>
</reference>
<dbReference type="AlphaFoldDB" id="A0A246J7N1"/>
<evidence type="ECO:0000313" key="4">
    <source>
        <dbReference type="Proteomes" id="UP000197468"/>
    </source>
</evidence>
<feature type="compositionally biased region" description="Basic and acidic residues" evidence="1">
    <location>
        <begin position="48"/>
        <end position="60"/>
    </location>
</feature>
<protein>
    <recommendedName>
        <fullName evidence="2">Putative restriction endonuclease domain-containing protein</fullName>
    </recommendedName>
</protein>
<dbReference type="Proteomes" id="UP000197468">
    <property type="component" value="Unassembled WGS sequence"/>
</dbReference>